<dbReference type="AlphaFoldDB" id="A0A5B9EBG4"/>
<sequence length="316" mass="35859">MKSWFLRILGSFLLVVLVAGAVFYLRPLWVSDQLLRYKMWRQGVSSHYIELDGHRIHYVEAGPVNGKQLLLVHGLGSRVEDWAELMPRFAGEGYHVYAPDLLGYGRSAKPQGSDYSIAEEEKMVAQFMDAMHLAQPDVIGWSMGGWVSMRLAVDYPQRIRRLVLYDTAGLYFQVDFSFDNFTPKSIDEVTELLRVLEPVPTRLPDFVSRDVVRRAAENGWVTQRSIHAMTIGRELMDFRLSGLKMPMLVVWGEMDRLIPPATGERLQQLVPQARLEIVDGCGHLAPRECPVPVFAATKEFLASEPATAGGRREWPK</sequence>
<dbReference type="InterPro" id="IPR000073">
    <property type="entry name" value="AB_hydrolase_1"/>
</dbReference>
<dbReference type="InterPro" id="IPR000639">
    <property type="entry name" value="Epox_hydrolase-like"/>
</dbReference>
<reference evidence="3 4" key="1">
    <citation type="submission" date="2019-08" db="EMBL/GenBank/DDBJ databases">
        <title>Complete genome sequence of Terriglobus albidus strain ORNL.</title>
        <authorList>
            <person name="Podar M."/>
        </authorList>
    </citation>
    <scope>NUCLEOTIDE SEQUENCE [LARGE SCALE GENOMIC DNA]</scope>
    <source>
        <strain evidence="3 4">ORNL</strain>
    </source>
</reference>
<dbReference type="PRINTS" id="PR00111">
    <property type="entry name" value="ABHYDROLASE"/>
</dbReference>
<dbReference type="Proteomes" id="UP000321820">
    <property type="component" value="Chromosome"/>
</dbReference>
<accession>A0A5B9EBG4</accession>
<dbReference type="EMBL" id="CP042806">
    <property type="protein sequence ID" value="QEE29518.1"/>
    <property type="molecule type" value="Genomic_DNA"/>
</dbReference>
<keyword evidence="3" id="KW-0378">Hydrolase</keyword>
<dbReference type="RefSeq" id="WP_147648710.1">
    <property type="nucleotide sequence ID" value="NZ_CP042806.1"/>
</dbReference>
<dbReference type="PRINTS" id="PR00412">
    <property type="entry name" value="EPOXHYDRLASE"/>
</dbReference>
<keyword evidence="4" id="KW-1185">Reference proteome</keyword>
<evidence type="ECO:0000313" key="4">
    <source>
        <dbReference type="Proteomes" id="UP000321820"/>
    </source>
</evidence>
<proteinExistence type="predicted"/>
<keyword evidence="1" id="KW-0812">Transmembrane</keyword>
<keyword evidence="1" id="KW-0472">Membrane</keyword>
<dbReference type="SUPFAM" id="SSF53474">
    <property type="entry name" value="alpha/beta-Hydrolases"/>
    <property type="match status" value="1"/>
</dbReference>
<evidence type="ECO:0000313" key="3">
    <source>
        <dbReference type="EMBL" id="QEE29518.1"/>
    </source>
</evidence>
<dbReference type="PANTHER" id="PTHR46438:SF11">
    <property type="entry name" value="LIPASE-RELATED"/>
    <property type="match status" value="1"/>
</dbReference>
<dbReference type="Pfam" id="PF00561">
    <property type="entry name" value="Abhydrolase_1"/>
    <property type="match status" value="1"/>
</dbReference>
<dbReference type="KEGG" id="talb:FTW19_16860"/>
<keyword evidence="1" id="KW-1133">Transmembrane helix</keyword>
<evidence type="ECO:0000259" key="2">
    <source>
        <dbReference type="Pfam" id="PF00561"/>
    </source>
</evidence>
<dbReference type="InterPro" id="IPR029058">
    <property type="entry name" value="AB_hydrolase_fold"/>
</dbReference>
<protein>
    <submittedName>
        <fullName evidence="3">Alpha/beta fold hydrolase</fullName>
    </submittedName>
</protein>
<feature type="transmembrane region" description="Helical" evidence="1">
    <location>
        <begin position="6"/>
        <end position="29"/>
    </location>
</feature>
<dbReference type="Gene3D" id="3.40.50.1820">
    <property type="entry name" value="alpha/beta hydrolase"/>
    <property type="match status" value="1"/>
</dbReference>
<name>A0A5B9EBG4_9BACT</name>
<evidence type="ECO:0000256" key="1">
    <source>
        <dbReference type="SAM" id="Phobius"/>
    </source>
</evidence>
<dbReference type="PANTHER" id="PTHR46438">
    <property type="entry name" value="ALPHA/BETA-HYDROLASES SUPERFAMILY PROTEIN"/>
    <property type="match status" value="1"/>
</dbReference>
<feature type="domain" description="AB hydrolase-1" evidence="2">
    <location>
        <begin position="69"/>
        <end position="285"/>
    </location>
</feature>
<organism evidence="3 4">
    <name type="scientific">Terriglobus albidus</name>
    <dbReference type="NCBI Taxonomy" id="1592106"/>
    <lineage>
        <taxon>Bacteria</taxon>
        <taxon>Pseudomonadati</taxon>
        <taxon>Acidobacteriota</taxon>
        <taxon>Terriglobia</taxon>
        <taxon>Terriglobales</taxon>
        <taxon>Acidobacteriaceae</taxon>
        <taxon>Terriglobus</taxon>
    </lineage>
</organism>
<gene>
    <name evidence="3" type="ORF">FTW19_16860</name>
</gene>
<dbReference type="GO" id="GO:0016787">
    <property type="term" value="F:hydrolase activity"/>
    <property type="evidence" value="ECO:0007669"/>
    <property type="project" value="UniProtKB-KW"/>
</dbReference>
<dbReference type="OrthoDB" id="9773293at2"/>